<sequence length="60" mass="6461">MNVHFAATALACTLLLSGCTTSGWLHAAAGAMDAKDAYEKQERLDRINRANSAAARVRRN</sequence>
<evidence type="ECO:0000313" key="2">
    <source>
        <dbReference type="EMBL" id="PJL24731.1"/>
    </source>
</evidence>
<name>A0A2J0U703_STEMA</name>
<reference evidence="2 3" key="1">
    <citation type="journal article" date="2017" name="Front. Microbiol.">
        <title>Double-Face Meets the Bacterial World: The Opportunistic Pathogen Stenotrophomonas maltophilia.</title>
        <authorList>
            <person name="Lira F."/>
            <person name="Berg G."/>
            <person name="Martinez J.L."/>
        </authorList>
    </citation>
    <scope>NUCLEOTIDE SEQUENCE [LARGE SCALE GENOMIC DNA]</scope>
    <source>
        <strain evidence="2 3">EA1</strain>
    </source>
</reference>
<proteinExistence type="predicted"/>
<keyword evidence="1" id="KW-0732">Signal</keyword>
<evidence type="ECO:0000313" key="3">
    <source>
        <dbReference type="Proteomes" id="UP000230167"/>
    </source>
</evidence>
<comment type="caution">
    <text evidence="2">The sequence shown here is derived from an EMBL/GenBank/DDBJ whole genome shotgun (WGS) entry which is preliminary data.</text>
</comment>
<organism evidence="2 3">
    <name type="scientific">Stenotrophomonas maltophilia</name>
    <name type="common">Pseudomonas maltophilia</name>
    <name type="synonym">Xanthomonas maltophilia</name>
    <dbReference type="NCBI Taxonomy" id="40324"/>
    <lineage>
        <taxon>Bacteria</taxon>
        <taxon>Pseudomonadati</taxon>
        <taxon>Pseudomonadota</taxon>
        <taxon>Gammaproteobacteria</taxon>
        <taxon>Lysobacterales</taxon>
        <taxon>Lysobacteraceae</taxon>
        <taxon>Stenotrophomonas</taxon>
        <taxon>Stenotrophomonas maltophilia group</taxon>
    </lineage>
</organism>
<feature type="chain" id="PRO_5014372296" description="Lipoprotein" evidence="1">
    <location>
        <begin position="28"/>
        <end position="60"/>
    </location>
</feature>
<dbReference type="EMBL" id="NEQV01000007">
    <property type="protein sequence ID" value="PJL24731.1"/>
    <property type="molecule type" value="Genomic_DNA"/>
</dbReference>
<evidence type="ECO:0008006" key="4">
    <source>
        <dbReference type="Google" id="ProtNLM"/>
    </source>
</evidence>
<gene>
    <name evidence="2" type="ORF">B9Y64_19455</name>
</gene>
<dbReference type="AlphaFoldDB" id="A0A2J0U703"/>
<protein>
    <recommendedName>
        <fullName evidence="4">Lipoprotein</fullName>
    </recommendedName>
</protein>
<evidence type="ECO:0000256" key="1">
    <source>
        <dbReference type="SAM" id="SignalP"/>
    </source>
</evidence>
<dbReference type="Proteomes" id="UP000230167">
    <property type="component" value="Unassembled WGS sequence"/>
</dbReference>
<feature type="signal peptide" evidence="1">
    <location>
        <begin position="1"/>
        <end position="27"/>
    </location>
</feature>
<accession>A0A2J0U703</accession>
<dbReference type="RefSeq" id="WP_100442067.1">
    <property type="nucleotide sequence ID" value="NZ_CBCPIZ010000031.1"/>
</dbReference>